<dbReference type="InterPro" id="IPR036271">
    <property type="entry name" value="Tet_transcr_reg_TetR-rel_C_sf"/>
</dbReference>
<dbReference type="EMBL" id="JAUHPW010000001">
    <property type="protein sequence ID" value="MDN4474399.1"/>
    <property type="molecule type" value="Genomic_DNA"/>
</dbReference>
<name>A0ABT8G659_9MICO</name>
<dbReference type="SUPFAM" id="SSF46689">
    <property type="entry name" value="Homeodomain-like"/>
    <property type="match status" value="1"/>
</dbReference>
<evidence type="ECO:0000259" key="3">
    <source>
        <dbReference type="PROSITE" id="PS50977"/>
    </source>
</evidence>
<dbReference type="InterPro" id="IPR050109">
    <property type="entry name" value="HTH-type_TetR-like_transc_reg"/>
</dbReference>
<dbReference type="PROSITE" id="PS50977">
    <property type="entry name" value="HTH_TETR_2"/>
    <property type="match status" value="1"/>
</dbReference>
<dbReference type="SUPFAM" id="SSF48498">
    <property type="entry name" value="Tetracyclin repressor-like, C-terminal domain"/>
    <property type="match status" value="1"/>
</dbReference>
<dbReference type="PANTHER" id="PTHR30055:SF226">
    <property type="entry name" value="HTH-TYPE TRANSCRIPTIONAL REGULATOR PKSA"/>
    <property type="match status" value="1"/>
</dbReference>
<dbReference type="InterPro" id="IPR045823">
    <property type="entry name" value="TetR_C_32"/>
</dbReference>
<dbReference type="PANTHER" id="PTHR30055">
    <property type="entry name" value="HTH-TYPE TRANSCRIPTIONAL REGULATOR RUTR"/>
    <property type="match status" value="1"/>
</dbReference>
<proteinExistence type="predicted"/>
<comment type="caution">
    <text evidence="4">The sequence shown here is derived from an EMBL/GenBank/DDBJ whole genome shotgun (WGS) entry which is preliminary data.</text>
</comment>
<reference evidence="4" key="1">
    <citation type="submission" date="2023-06" db="EMBL/GenBank/DDBJ databases">
        <title>Sysu t00192.</title>
        <authorList>
            <person name="Gao L."/>
            <person name="Fang B.-Z."/>
            <person name="Li W.-J."/>
        </authorList>
    </citation>
    <scope>NUCLEOTIDE SEQUENCE</scope>
    <source>
        <strain evidence="4">SYSU T00192</strain>
    </source>
</reference>
<dbReference type="Gene3D" id="1.10.357.10">
    <property type="entry name" value="Tetracycline Repressor, domain 2"/>
    <property type="match status" value="1"/>
</dbReference>
<feature type="DNA-binding region" description="H-T-H motif" evidence="2">
    <location>
        <begin position="37"/>
        <end position="56"/>
    </location>
</feature>
<accession>A0ABT8G659</accession>
<gene>
    <name evidence="4" type="ORF">QQX09_00865</name>
</gene>
<organism evidence="4 5">
    <name type="scientific">Demequina litoralis</name>
    <dbReference type="NCBI Taxonomy" id="3051660"/>
    <lineage>
        <taxon>Bacteria</taxon>
        <taxon>Bacillati</taxon>
        <taxon>Actinomycetota</taxon>
        <taxon>Actinomycetes</taxon>
        <taxon>Micrococcales</taxon>
        <taxon>Demequinaceae</taxon>
        <taxon>Demequina</taxon>
    </lineage>
</organism>
<dbReference type="Pfam" id="PF00440">
    <property type="entry name" value="TetR_N"/>
    <property type="match status" value="1"/>
</dbReference>
<evidence type="ECO:0000256" key="1">
    <source>
        <dbReference type="ARBA" id="ARBA00023125"/>
    </source>
</evidence>
<protein>
    <submittedName>
        <fullName evidence="4">TetR/AcrR family transcriptional regulator</fullName>
    </submittedName>
</protein>
<sequence>MATDGRDTRWEQHRVDRRRELVSHALRAIRVHGPGVAMEDIAARAGTSKTVIYRHFGDRAGLYAAIVEAVHDYIHSGLMAALEVTDAADLGRMAGDLADAYLGLVEHDPHIYRFVLAAPAAQGSPDSDPAGALPDIMGRHVSAAIAERLVLSGLDASSAPIWGHGLVGFIRAAADQWMLTEPRPPRAEVVTHITAVFTPGFKGAIAT</sequence>
<evidence type="ECO:0000313" key="4">
    <source>
        <dbReference type="EMBL" id="MDN4474399.1"/>
    </source>
</evidence>
<keyword evidence="5" id="KW-1185">Reference proteome</keyword>
<dbReference type="Proteomes" id="UP001172728">
    <property type="component" value="Unassembled WGS sequence"/>
</dbReference>
<dbReference type="InterPro" id="IPR001647">
    <property type="entry name" value="HTH_TetR"/>
</dbReference>
<evidence type="ECO:0000313" key="5">
    <source>
        <dbReference type="Proteomes" id="UP001172728"/>
    </source>
</evidence>
<dbReference type="RefSeq" id="WP_301130821.1">
    <property type="nucleotide sequence ID" value="NZ_JAUHPW010000001.1"/>
</dbReference>
<keyword evidence="1 2" id="KW-0238">DNA-binding</keyword>
<feature type="domain" description="HTH tetR-type" evidence="3">
    <location>
        <begin position="15"/>
        <end position="74"/>
    </location>
</feature>
<dbReference type="InterPro" id="IPR009057">
    <property type="entry name" value="Homeodomain-like_sf"/>
</dbReference>
<evidence type="ECO:0000256" key="2">
    <source>
        <dbReference type="PROSITE-ProRule" id="PRU00335"/>
    </source>
</evidence>
<dbReference type="Pfam" id="PF19344">
    <property type="entry name" value="TetR_C_32"/>
    <property type="match status" value="1"/>
</dbReference>